<evidence type="ECO:0000313" key="3">
    <source>
        <dbReference type="Proteomes" id="UP000054564"/>
    </source>
</evidence>
<evidence type="ECO:0000313" key="2">
    <source>
        <dbReference type="EMBL" id="KNE86848.1"/>
    </source>
</evidence>
<comment type="caution">
    <text evidence="2">The sequence shown here is derived from an EMBL/GenBank/DDBJ whole genome shotgun (WGS) entry which is preliminary data.</text>
</comment>
<proteinExistence type="predicted"/>
<feature type="compositionally biased region" description="Polar residues" evidence="1">
    <location>
        <begin position="81"/>
        <end position="105"/>
    </location>
</feature>
<evidence type="ECO:0000256" key="1">
    <source>
        <dbReference type="SAM" id="MobiDB-lite"/>
    </source>
</evidence>
<keyword evidence="3" id="KW-1185">Reference proteome</keyword>
<name>A0A0L0UII6_9BASI</name>
<gene>
    <name evidence="2" type="ORF">PSTG_19785</name>
</gene>
<reference evidence="3" key="1">
    <citation type="submission" date="2014-03" db="EMBL/GenBank/DDBJ databases">
        <title>The Genome Sequence of Puccinia striiformis f. sp. tritici PST-78.</title>
        <authorList>
            <consortium name="The Broad Institute Genome Sequencing Platform"/>
            <person name="Cuomo C."/>
            <person name="Hulbert S."/>
            <person name="Chen X."/>
            <person name="Walker B."/>
            <person name="Young S.K."/>
            <person name="Zeng Q."/>
            <person name="Gargeya S."/>
            <person name="Fitzgerald M."/>
            <person name="Haas B."/>
            <person name="Abouelleil A."/>
            <person name="Alvarado L."/>
            <person name="Arachchi H.M."/>
            <person name="Berlin A.M."/>
            <person name="Chapman S.B."/>
            <person name="Goldberg J."/>
            <person name="Griggs A."/>
            <person name="Gujja S."/>
            <person name="Hansen M."/>
            <person name="Howarth C."/>
            <person name="Imamovic A."/>
            <person name="Larimer J."/>
            <person name="McCowan C."/>
            <person name="Montmayeur A."/>
            <person name="Murphy C."/>
            <person name="Neiman D."/>
            <person name="Pearson M."/>
            <person name="Priest M."/>
            <person name="Roberts A."/>
            <person name="Saif S."/>
            <person name="Shea T."/>
            <person name="Sisk P."/>
            <person name="Sykes S."/>
            <person name="Wortman J."/>
            <person name="Nusbaum C."/>
            <person name="Birren B."/>
        </authorList>
    </citation>
    <scope>NUCLEOTIDE SEQUENCE [LARGE SCALE GENOMIC DNA]</scope>
    <source>
        <strain evidence="3">race PST-78</strain>
    </source>
</reference>
<sequence length="113" mass="12291">DDTGASNPVVEEVTSLSSGSEPLPQLKVRRVTRKVHESRRHTRTSKDADLSSGLPEASRKRRTEVISNLYPFHPLAGVTRQPLNSSDSNYQETSPSSGDSMQSNLPAFKTAPG</sequence>
<accession>A0A0L0UII6</accession>
<feature type="region of interest" description="Disordered" evidence="1">
    <location>
        <begin position="1"/>
        <end position="113"/>
    </location>
</feature>
<feature type="non-terminal residue" evidence="2">
    <location>
        <position position="1"/>
    </location>
</feature>
<feature type="compositionally biased region" description="Basic residues" evidence="1">
    <location>
        <begin position="27"/>
        <end position="43"/>
    </location>
</feature>
<dbReference type="AlphaFoldDB" id="A0A0L0UII6"/>
<dbReference type="Proteomes" id="UP000054564">
    <property type="component" value="Unassembled WGS sequence"/>
</dbReference>
<organism evidence="2 3">
    <name type="scientific">Puccinia striiformis f. sp. tritici PST-78</name>
    <dbReference type="NCBI Taxonomy" id="1165861"/>
    <lineage>
        <taxon>Eukaryota</taxon>
        <taxon>Fungi</taxon>
        <taxon>Dikarya</taxon>
        <taxon>Basidiomycota</taxon>
        <taxon>Pucciniomycotina</taxon>
        <taxon>Pucciniomycetes</taxon>
        <taxon>Pucciniales</taxon>
        <taxon>Pucciniaceae</taxon>
        <taxon>Puccinia</taxon>
    </lineage>
</organism>
<dbReference type="EMBL" id="AJIL01007840">
    <property type="protein sequence ID" value="KNE86848.1"/>
    <property type="molecule type" value="Genomic_DNA"/>
</dbReference>
<protein>
    <submittedName>
        <fullName evidence="2">Uncharacterized protein</fullName>
    </submittedName>
</protein>